<dbReference type="AlphaFoldDB" id="A0A2M9BTT8"/>
<dbReference type="CDD" id="cd02947">
    <property type="entry name" value="TRX_family"/>
    <property type="match status" value="1"/>
</dbReference>
<dbReference type="InterPro" id="IPR036249">
    <property type="entry name" value="Thioredoxin-like_sf"/>
</dbReference>
<dbReference type="OrthoDB" id="1495530at2"/>
<evidence type="ECO:0000259" key="1">
    <source>
        <dbReference type="Pfam" id="PF00085"/>
    </source>
</evidence>
<dbReference type="SUPFAM" id="SSF52833">
    <property type="entry name" value="Thioredoxin-like"/>
    <property type="match status" value="1"/>
</dbReference>
<keyword evidence="3" id="KW-1185">Reference proteome</keyword>
<keyword evidence="2" id="KW-0413">Isomerase</keyword>
<dbReference type="InterPro" id="IPR013766">
    <property type="entry name" value="Thioredoxin_domain"/>
</dbReference>
<dbReference type="GO" id="GO:0016853">
    <property type="term" value="F:isomerase activity"/>
    <property type="evidence" value="ECO:0007669"/>
    <property type="project" value="UniProtKB-KW"/>
</dbReference>
<dbReference type="Pfam" id="PF00085">
    <property type="entry name" value="Thioredoxin"/>
    <property type="match status" value="1"/>
</dbReference>
<evidence type="ECO:0000313" key="2">
    <source>
        <dbReference type="EMBL" id="PJJ61350.1"/>
    </source>
</evidence>
<sequence>MNWIGAAAAVLGLVAVATAAGLIWRARTGRARAQSGLEIVTAQDVASETPFGTSATLLQFSTEFCARCPATRTMLGATAARHPGIAHVDVDLTHRADLADRFHVMQTPTTLILDRHGAVRARIGGAPRPQAVREHLDRILQEA</sequence>
<dbReference type="Proteomes" id="UP000230161">
    <property type="component" value="Unassembled WGS sequence"/>
</dbReference>
<comment type="caution">
    <text evidence="2">The sequence shown here is derived from an EMBL/GenBank/DDBJ whole genome shotgun (WGS) entry which is preliminary data.</text>
</comment>
<dbReference type="EMBL" id="PGFB01000004">
    <property type="protein sequence ID" value="PJJ61350.1"/>
    <property type="molecule type" value="Genomic_DNA"/>
</dbReference>
<dbReference type="RefSeq" id="WP_100345110.1">
    <property type="nucleotide sequence ID" value="NZ_PGFB01000004.1"/>
</dbReference>
<feature type="domain" description="Thioredoxin" evidence="1">
    <location>
        <begin position="54"/>
        <end position="132"/>
    </location>
</feature>
<accession>A0A2M9BTT8</accession>
<proteinExistence type="predicted"/>
<organism evidence="2 3">
    <name type="scientific">Compostimonas suwonensis</name>
    <dbReference type="NCBI Taxonomy" id="1048394"/>
    <lineage>
        <taxon>Bacteria</taxon>
        <taxon>Bacillati</taxon>
        <taxon>Actinomycetota</taxon>
        <taxon>Actinomycetes</taxon>
        <taxon>Micrococcales</taxon>
        <taxon>Microbacteriaceae</taxon>
        <taxon>Compostimonas</taxon>
    </lineage>
</organism>
<evidence type="ECO:0000313" key="3">
    <source>
        <dbReference type="Proteomes" id="UP000230161"/>
    </source>
</evidence>
<reference evidence="2 3" key="1">
    <citation type="submission" date="2017-11" db="EMBL/GenBank/DDBJ databases">
        <title>Genomic Encyclopedia of Archaeal and Bacterial Type Strains, Phase II (KMG-II): From Individual Species to Whole Genera.</title>
        <authorList>
            <person name="Goeker M."/>
        </authorList>
    </citation>
    <scope>NUCLEOTIDE SEQUENCE [LARGE SCALE GENOMIC DNA]</scope>
    <source>
        <strain evidence="2 3">DSM 25625</strain>
    </source>
</reference>
<protein>
    <submittedName>
        <fullName evidence="2">Thiol-disulfide isomerase/thioredoxin</fullName>
    </submittedName>
</protein>
<gene>
    <name evidence="2" type="ORF">CLV54_2294</name>
</gene>
<name>A0A2M9BTT8_9MICO</name>
<dbReference type="Gene3D" id="3.40.30.10">
    <property type="entry name" value="Glutaredoxin"/>
    <property type="match status" value="1"/>
</dbReference>